<keyword evidence="3 7" id="KW-1133">Transmembrane helix</keyword>
<feature type="transmembrane region" description="Helical" evidence="7">
    <location>
        <begin position="311"/>
        <end position="332"/>
    </location>
</feature>
<feature type="transmembrane region" description="Helical" evidence="7">
    <location>
        <begin position="469"/>
        <end position="489"/>
    </location>
</feature>
<dbReference type="PANTHER" id="PTHR42718">
    <property type="entry name" value="MAJOR FACILITATOR SUPERFAMILY MULTIDRUG TRANSPORTER MFSC"/>
    <property type="match status" value="1"/>
</dbReference>
<name>A0ABN2W3W5_9ACTN</name>
<proteinExistence type="predicted"/>
<evidence type="ECO:0000259" key="8">
    <source>
        <dbReference type="PROSITE" id="PS50850"/>
    </source>
</evidence>
<evidence type="ECO:0000256" key="6">
    <source>
        <dbReference type="SAM" id="MobiDB-lite"/>
    </source>
</evidence>
<feature type="transmembrane region" description="Helical" evidence="7">
    <location>
        <begin position="151"/>
        <end position="174"/>
    </location>
</feature>
<keyword evidence="2 7" id="KW-0812">Transmembrane</keyword>
<evidence type="ECO:0000256" key="5">
    <source>
        <dbReference type="ARBA" id="ARBA00023251"/>
    </source>
</evidence>
<keyword evidence="10" id="KW-1185">Reference proteome</keyword>
<dbReference type="PANTHER" id="PTHR42718:SF49">
    <property type="entry name" value="EXPORT PROTEIN"/>
    <property type="match status" value="1"/>
</dbReference>
<sequence length="527" mass="51660">MDDTTQARRSGAARNGTERGGRRALTLGVVLLGMLTLAMSMSGTTVALSDIGAELGASGPALQWVVTGYFLTASSFMLVFGALGDLFGRRRTYRAGAAVFAVGLGLSALAPGAWFLDAARALAGLGAAGVMSGGGALLASAFEGPARTRAFAAFGTTGGVGLALGPTLTGALVGSVGWRVAFGLFAAVGALVAGGAGLLAEPRPAGRARLDVPGAALFVAGLGLLMAGVTQGPANGWTSPPVLGAFGTGPVLLAAFALRQARAAHPVLDLTLVRDRRYLAWTVAGLASSAGFAGSLTYLPTYFQGVDGASAGRAGATMLWLTAPVLVVPLLSGRLLTRGVPARVVIAVALALVAAGNAWLTVLAPGAGSAVLAGPLLAVGTGTGLANGIVDGQAMNQVGPARAGMAAGFLNTVRSGGQAMVIAGLGAALLTLVTSRVGSARVAAEVVSGQLTGGEPAFLAEQFTSAWHVVLWTVAALVGAALAAVTALLRTGPARRTAPSRPAAAEAGTEAEAGAGTGAAGVVQQAG</sequence>
<dbReference type="Proteomes" id="UP001500897">
    <property type="component" value="Unassembled WGS sequence"/>
</dbReference>
<feature type="transmembrane region" description="Helical" evidence="7">
    <location>
        <begin position="61"/>
        <end position="83"/>
    </location>
</feature>
<organism evidence="9 10">
    <name type="scientific">Kitasatospora saccharophila</name>
    <dbReference type="NCBI Taxonomy" id="407973"/>
    <lineage>
        <taxon>Bacteria</taxon>
        <taxon>Bacillati</taxon>
        <taxon>Actinomycetota</taxon>
        <taxon>Actinomycetes</taxon>
        <taxon>Kitasatosporales</taxon>
        <taxon>Streptomycetaceae</taxon>
        <taxon>Kitasatospora</taxon>
    </lineage>
</organism>
<evidence type="ECO:0000256" key="3">
    <source>
        <dbReference type="ARBA" id="ARBA00022989"/>
    </source>
</evidence>
<evidence type="ECO:0000256" key="4">
    <source>
        <dbReference type="ARBA" id="ARBA00023136"/>
    </source>
</evidence>
<feature type="transmembrane region" description="Helical" evidence="7">
    <location>
        <begin position="212"/>
        <end position="229"/>
    </location>
</feature>
<feature type="region of interest" description="Disordered" evidence="6">
    <location>
        <begin position="495"/>
        <end position="527"/>
    </location>
</feature>
<accession>A0ABN2W3W5</accession>
<dbReference type="InterPro" id="IPR020846">
    <property type="entry name" value="MFS_dom"/>
</dbReference>
<evidence type="ECO:0000256" key="1">
    <source>
        <dbReference type="ARBA" id="ARBA00004651"/>
    </source>
</evidence>
<feature type="transmembrane region" description="Helical" evidence="7">
    <location>
        <begin position="180"/>
        <end position="200"/>
    </location>
</feature>
<feature type="transmembrane region" description="Helical" evidence="7">
    <location>
        <begin position="278"/>
        <end position="299"/>
    </location>
</feature>
<feature type="transmembrane region" description="Helical" evidence="7">
    <location>
        <begin position="411"/>
        <end position="433"/>
    </location>
</feature>
<comment type="caution">
    <text evidence="9">The sequence shown here is derived from an EMBL/GenBank/DDBJ whole genome shotgun (WGS) entry which is preliminary data.</text>
</comment>
<feature type="transmembrane region" description="Helical" evidence="7">
    <location>
        <begin position="24"/>
        <end position="49"/>
    </location>
</feature>
<feature type="transmembrane region" description="Helical" evidence="7">
    <location>
        <begin position="241"/>
        <end position="258"/>
    </location>
</feature>
<protein>
    <submittedName>
        <fullName evidence="9">MFS transporter</fullName>
    </submittedName>
</protein>
<feature type="transmembrane region" description="Helical" evidence="7">
    <location>
        <begin position="370"/>
        <end position="390"/>
    </location>
</feature>
<dbReference type="Pfam" id="PF07690">
    <property type="entry name" value="MFS_1"/>
    <property type="match status" value="1"/>
</dbReference>
<dbReference type="RefSeq" id="WP_344549591.1">
    <property type="nucleotide sequence ID" value="NZ_BAAANS010000001.1"/>
</dbReference>
<dbReference type="SUPFAM" id="SSF103473">
    <property type="entry name" value="MFS general substrate transporter"/>
    <property type="match status" value="1"/>
</dbReference>
<dbReference type="CDD" id="cd17321">
    <property type="entry name" value="MFS_MMR_MDR_like"/>
    <property type="match status" value="1"/>
</dbReference>
<dbReference type="EMBL" id="BAAANS010000001">
    <property type="protein sequence ID" value="GAA2082977.1"/>
    <property type="molecule type" value="Genomic_DNA"/>
</dbReference>
<evidence type="ECO:0000313" key="9">
    <source>
        <dbReference type="EMBL" id="GAA2082977.1"/>
    </source>
</evidence>
<keyword evidence="5" id="KW-0046">Antibiotic resistance</keyword>
<dbReference type="Gene3D" id="1.20.1720.10">
    <property type="entry name" value="Multidrug resistance protein D"/>
    <property type="match status" value="1"/>
</dbReference>
<feature type="transmembrane region" description="Helical" evidence="7">
    <location>
        <begin position="344"/>
        <end position="364"/>
    </location>
</feature>
<evidence type="ECO:0000313" key="10">
    <source>
        <dbReference type="Proteomes" id="UP001500897"/>
    </source>
</evidence>
<feature type="transmembrane region" description="Helical" evidence="7">
    <location>
        <begin position="95"/>
        <end position="115"/>
    </location>
</feature>
<comment type="subcellular location">
    <subcellularLocation>
        <location evidence="1">Cell membrane</location>
        <topology evidence="1">Multi-pass membrane protein</topology>
    </subcellularLocation>
</comment>
<feature type="domain" description="Major facilitator superfamily (MFS) profile" evidence="8">
    <location>
        <begin position="26"/>
        <end position="493"/>
    </location>
</feature>
<evidence type="ECO:0000256" key="2">
    <source>
        <dbReference type="ARBA" id="ARBA00022692"/>
    </source>
</evidence>
<gene>
    <name evidence="9" type="ORF">GCM10009759_00680</name>
</gene>
<feature type="transmembrane region" description="Helical" evidence="7">
    <location>
        <begin position="121"/>
        <end position="139"/>
    </location>
</feature>
<reference evidence="9 10" key="1">
    <citation type="journal article" date="2019" name="Int. J. Syst. Evol. Microbiol.">
        <title>The Global Catalogue of Microorganisms (GCM) 10K type strain sequencing project: providing services to taxonomists for standard genome sequencing and annotation.</title>
        <authorList>
            <consortium name="The Broad Institute Genomics Platform"/>
            <consortium name="The Broad Institute Genome Sequencing Center for Infectious Disease"/>
            <person name="Wu L."/>
            <person name="Ma J."/>
        </authorList>
    </citation>
    <scope>NUCLEOTIDE SEQUENCE [LARGE SCALE GENOMIC DNA]</scope>
    <source>
        <strain evidence="9 10">JCM 14559</strain>
    </source>
</reference>
<keyword evidence="4 7" id="KW-0472">Membrane</keyword>
<dbReference type="Gene3D" id="1.20.1250.20">
    <property type="entry name" value="MFS general substrate transporter like domains"/>
    <property type="match status" value="1"/>
</dbReference>
<evidence type="ECO:0000256" key="7">
    <source>
        <dbReference type="SAM" id="Phobius"/>
    </source>
</evidence>
<dbReference type="PROSITE" id="PS50850">
    <property type="entry name" value="MFS"/>
    <property type="match status" value="1"/>
</dbReference>
<dbReference type="InterPro" id="IPR011701">
    <property type="entry name" value="MFS"/>
</dbReference>
<dbReference type="InterPro" id="IPR036259">
    <property type="entry name" value="MFS_trans_sf"/>
</dbReference>